<sequence>MQCLCIKRPFPPIRCRLGCGELFAGGAHEILKCEEDRLEHEQEMCPRRMVRCHVKGCAATVRAMDRPRHRRLHMLRGGIALHCVPGAYEYKVAMGLRQLKVQLWGGGGASGHLKG</sequence>
<feature type="non-terminal residue" evidence="1">
    <location>
        <position position="115"/>
    </location>
</feature>
<keyword evidence="2" id="KW-1185">Reference proteome</keyword>
<dbReference type="AlphaFoldDB" id="A0A8J2SRR5"/>
<proteinExistence type="predicted"/>
<dbReference type="OrthoDB" id="26525at2759"/>
<protein>
    <submittedName>
        <fullName evidence="1">Uncharacterized protein</fullName>
    </submittedName>
</protein>
<evidence type="ECO:0000313" key="2">
    <source>
        <dbReference type="Proteomes" id="UP000789595"/>
    </source>
</evidence>
<dbReference type="EMBL" id="CAKKNE010000004">
    <property type="protein sequence ID" value="CAH0373306.1"/>
    <property type="molecule type" value="Genomic_DNA"/>
</dbReference>
<gene>
    <name evidence="1" type="ORF">PECAL_4P04930</name>
</gene>
<evidence type="ECO:0000313" key="1">
    <source>
        <dbReference type="EMBL" id="CAH0373306.1"/>
    </source>
</evidence>
<reference evidence="1" key="1">
    <citation type="submission" date="2021-11" db="EMBL/GenBank/DDBJ databases">
        <authorList>
            <consortium name="Genoscope - CEA"/>
            <person name="William W."/>
        </authorList>
    </citation>
    <scope>NUCLEOTIDE SEQUENCE</scope>
</reference>
<name>A0A8J2SRR5_9STRA</name>
<accession>A0A8J2SRR5</accession>
<comment type="caution">
    <text evidence="1">The sequence shown here is derived from an EMBL/GenBank/DDBJ whole genome shotgun (WGS) entry which is preliminary data.</text>
</comment>
<dbReference type="Proteomes" id="UP000789595">
    <property type="component" value="Unassembled WGS sequence"/>
</dbReference>
<organism evidence="1 2">
    <name type="scientific">Pelagomonas calceolata</name>
    <dbReference type="NCBI Taxonomy" id="35677"/>
    <lineage>
        <taxon>Eukaryota</taxon>
        <taxon>Sar</taxon>
        <taxon>Stramenopiles</taxon>
        <taxon>Ochrophyta</taxon>
        <taxon>Pelagophyceae</taxon>
        <taxon>Pelagomonadales</taxon>
        <taxon>Pelagomonadaceae</taxon>
        <taxon>Pelagomonas</taxon>
    </lineage>
</organism>